<dbReference type="OrthoDB" id="9799509at2"/>
<organism evidence="4 5">
    <name type="scientific">Vibrio mytili</name>
    <dbReference type="NCBI Taxonomy" id="50718"/>
    <lineage>
        <taxon>Bacteria</taxon>
        <taxon>Pseudomonadati</taxon>
        <taxon>Pseudomonadota</taxon>
        <taxon>Gammaproteobacteria</taxon>
        <taxon>Vibrionales</taxon>
        <taxon>Vibrionaceae</taxon>
        <taxon>Vibrio</taxon>
    </lineage>
</organism>
<dbReference type="Proteomes" id="UP000031977">
    <property type="component" value="Unassembled WGS sequence"/>
</dbReference>
<dbReference type="SUPFAM" id="SSF55073">
    <property type="entry name" value="Nucleotide cyclase"/>
    <property type="match status" value="1"/>
</dbReference>
<dbReference type="InterPro" id="IPR000014">
    <property type="entry name" value="PAS"/>
</dbReference>
<dbReference type="Gene3D" id="3.30.450.20">
    <property type="entry name" value="PAS domain"/>
    <property type="match status" value="1"/>
</dbReference>
<dbReference type="InterPro" id="IPR013655">
    <property type="entry name" value="PAS_fold_3"/>
</dbReference>
<evidence type="ECO:0000256" key="1">
    <source>
        <dbReference type="SAM" id="Coils"/>
    </source>
</evidence>
<dbReference type="STRING" id="50718.SU60_04120"/>
<protein>
    <submittedName>
        <fullName evidence="4">Diguanylate cyclase</fullName>
    </submittedName>
</protein>
<dbReference type="Pfam" id="PF00990">
    <property type="entry name" value="GGDEF"/>
    <property type="match status" value="1"/>
</dbReference>
<evidence type="ECO:0000259" key="3">
    <source>
        <dbReference type="PROSITE" id="PS50887"/>
    </source>
</evidence>
<dbReference type="InterPro" id="IPR029787">
    <property type="entry name" value="Nucleotide_cyclase"/>
</dbReference>
<sequence length="323" mass="36563">MEELLKRLKQLEKDNEELTRQNARLQEKLNAALDNNGLCLWEQHIPSGTLTIFNMQWGKMLGYQSHELTATIETWKNNLHPDDYDLAVSAFEDHLAGKTDLYQVVHRMLHKDGTDSWVSDRGRIVEYAPDGTPLRMMGTHIDITQEKRYEQQLAKLANSDALTGLLNRNAIEHRFNCMSNNPQSQKLALIFFDVDNFKTVNDELGHHAGDRLLIRISNDLIKLTPHDAQVARIGGDEFVVLCKEKSPEELSELCDKLLTSIPPSIQTSLKTEHKQNFNIGLSIGVCIFNSGANNFADIYQKADAAMYEIKKNGKNGAAFIELT</sequence>
<dbReference type="InterPro" id="IPR001610">
    <property type="entry name" value="PAC"/>
</dbReference>
<feature type="coiled-coil region" evidence="1">
    <location>
        <begin position="1"/>
        <end position="35"/>
    </location>
</feature>
<dbReference type="NCBIfam" id="TIGR00254">
    <property type="entry name" value="GGDEF"/>
    <property type="match status" value="1"/>
</dbReference>
<accession>A0A0C3DKH4</accession>
<dbReference type="PROSITE" id="PS50887">
    <property type="entry name" value="GGDEF"/>
    <property type="match status" value="1"/>
</dbReference>
<dbReference type="InterPro" id="IPR000700">
    <property type="entry name" value="PAS-assoc_C"/>
</dbReference>
<evidence type="ECO:0000259" key="2">
    <source>
        <dbReference type="PROSITE" id="PS50113"/>
    </source>
</evidence>
<dbReference type="PROSITE" id="PS50113">
    <property type="entry name" value="PAC"/>
    <property type="match status" value="1"/>
</dbReference>
<dbReference type="SMART" id="SM00267">
    <property type="entry name" value="GGDEF"/>
    <property type="match status" value="1"/>
</dbReference>
<evidence type="ECO:0000313" key="5">
    <source>
        <dbReference type="Proteomes" id="UP000031977"/>
    </source>
</evidence>
<reference evidence="4 5" key="1">
    <citation type="submission" date="2015-01" db="EMBL/GenBank/DDBJ databases">
        <title>Draft genome of Vibrio mytili type strain CAIM 528.</title>
        <authorList>
            <person name="Gonzalez-Castillo A."/>
            <person name="Gomez-Gil B."/>
            <person name="Enciso-Ibarra J."/>
        </authorList>
    </citation>
    <scope>NUCLEOTIDE SEQUENCE [LARGE SCALE GENOMIC DNA]</scope>
    <source>
        <strain evidence="4 5">CAIM 528</strain>
    </source>
</reference>
<dbReference type="InterPro" id="IPR052155">
    <property type="entry name" value="Biofilm_reg_signaling"/>
</dbReference>
<dbReference type="Pfam" id="PF08447">
    <property type="entry name" value="PAS_3"/>
    <property type="match status" value="1"/>
</dbReference>
<dbReference type="InterPro" id="IPR000160">
    <property type="entry name" value="GGDEF_dom"/>
</dbReference>
<dbReference type="CDD" id="cd00130">
    <property type="entry name" value="PAS"/>
    <property type="match status" value="1"/>
</dbReference>
<dbReference type="SUPFAM" id="SSF55785">
    <property type="entry name" value="PYP-like sensor domain (PAS domain)"/>
    <property type="match status" value="1"/>
</dbReference>
<name>A0A0C3DKH4_9VIBR</name>
<keyword evidence="1" id="KW-0175">Coiled coil</keyword>
<dbReference type="Gene3D" id="3.30.70.270">
    <property type="match status" value="1"/>
</dbReference>
<dbReference type="NCBIfam" id="TIGR00229">
    <property type="entry name" value="sensory_box"/>
    <property type="match status" value="1"/>
</dbReference>
<keyword evidence="5" id="KW-1185">Reference proteome</keyword>
<proteinExistence type="predicted"/>
<dbReference type="SMART" id="SM00086">
    <property type="entry name" value="PAC"/>
    <property type="match status" value="1"/>
</dbReference>
<dbReference type="RefSeq" id="WP_041154450.1">
    <property type="nucleotide sequence ID" value="NZ_CBCRVP010000021.1"/>
</dbReference>
<dbReference type="PANTHER" id="PTHR44757">
    <property type="entry name" value="DIGUANYLATE CYCLASE DGCP"/>
    <property type="match status" value="1"/>
</dbReference>
<dbReference type="AlphaFoldDB" id="A0A0C3DKH4"/>
<dbReference type="CDD" id="cd01949">
    <property type="entry name" value="GGDEF"/>
    <property type="match status" value="1"/>
</dbReference>
<evidence type="ECO:0000313" key="4">
    <source>
        <dbReference type="EMBL" id="KIN11959.1"/>
    </source>
</evidence>
<dbReference type="InterPro" id="IPR035965">
    <property type="entry name" value="PAS-like_dom_sf"/>
</dbReference>
<dbReference type="InterPro" id="IPR043128">
    <property type="entry name" value="Rev_trsase/Diguanyl_cyclase"/>
</dbReference>
<gene>
    <name evidence="4" type="ORF">SU60_04120</name>
</gene>
<feature type="domain" description="PAC" evidence="2">
    <location>
        <begin position="102"/>
        <end position="155"/>
    </location>
</feature>
<comment type="caution">
    <text evidence="4">The sequence shown here is derived from an EMBL/GenBank/DDBJ whole genome shotgun (WGS) entry which is preliminary data.</text>
</comment>
<dbReference type="EMBL" id="JXOK01000009">
    <property type="protein sequence ID" value="KIN11959.1"/>
    <property type="molecule type" value="Genomic_DNA"/>
</dbReference>
<dbReference type="PANTHER" id="PTHR44757:SF2">
    <property type="entry name" value="BIOFILM ARCHITECTURE MAINTENANCE PROTEIN MBAA"/>
    <property type="match status" value="1"/>
</dbReference>
<feature type="domain" description="GGDEF" evidence="3">
    <location>
        <begin position="185"/>
        <end position="322"/>
    </location>
</feature>